<protein>
    <submittedName>
        <fullName evidence="1">Uncharacterized protein</fullName>
    </submittedName>
</protein>
<gene>
    <name evidence="1" type="ORF">MCYG_02231</name>
</gene>
<dbReference type="AlphaFoldDB" id="C5FFG5"/>
<organism evidence="1 2">
    <name type="scientific">Arthroderma otae (strain ATCC MYA-4605 / CBS 113480)</name>
    <name type="common">Microsporum canis</name>
    <dbReference type="NCBI Taxonomy" id="554155"/>
    <lineage>
        <taxon>Eukaryota</taxon>
        <taxon>Fungi</taxon>
        <taxon>Dikarya</taxon>
        <taxon>Ascomycota</taxon>
        <taxon>Pezizomycotina</taxon>
        <taxon>Eurotiomycetes</taxon>
        <taxon>Eurotiomycetidae</taxon>
        <taxon>Onygenales</taxon>
        <taxon>Arthrodermataceae</taxon>
        <taxon>Microsporum</taxon>
    </lineage>
</organism>
<dbReference type="RefSeq" id="XP_002849297.1">
    <property type="nucleotide sequence ID" value="XM_002849251.1"/>
</dbReference>
<dbReference type="Proteomes" id="UP000002035">
    <property type="component" value="Unassembled WGS sequence"/>
</dbReference>
<proteinExistence type="predicted"/>
<accession>C5FFG5</accession>
<dbReference type="VEuPathDB" id="FungiDB:MCYG_02231"/>
<sequence>MLYSISFNTPGVSGFARIAFNYNFQPQTFERITPSQWAVLRCIPYFNSYVYLPKEGLLLLRDFPFPRVKDEIIAFYAFFFFNLLYGRAGAENTSLSFCQAGLDPKRGKASNLEDLDMRYIIDHCYFTYQPVSISSLRHREDKCDHAMMLFPHVMSTLRKGMRMQGTCLRPHGQIPHSLRN</sequence>
<evidence type="ECO:0000313" key="2">
    <source>
        <dbReference type="Proteomes" id="UP000002035"/>
    </source>
</evidence>
<dbReference type="EMBL" id="DS995702">
    <property type="protein sequence ID" value="EEQ29412.1"/>
    <property type="molecule type" value="Genomic_DNA"/>
</dbReference>
<keyword evidence="2" id="KW-1185">Reference proteome</keyword>
<dbReference type="GeneID" id="9223234"/>
<reference evidence="2" key="1">
    <citation type="journal article" date="2012" name="MBio">
        <title>Comparative genome analysis of Trichophyton rubrum and related dermatophytes reveals candidate genes involved in infection.</title>
        <authorList>
            <person name="Martinez D.A."/>
            <person name="Oliver B.G."/>
            <person name="Graeser Y."/>
            <person name="Goldberg J.M."/>
            <person name="Li W."/>
            <person name="Martinez-Rossi N.M."/>
            <person name="Monod M."/>
            <person name="Shelest E."/>
            <person name="Barton R.C."/>
            <person name="Birch E."/>
            <person name="Brakhage A.A."/>
            <person name="Chen Z."/>
            <person name="Gurr S.J."/>
            <person name="Heiman D."/>
            <person name="Heitman J."/>
            <person name="Kosti I."/>
            <person name="Rossi A."/>
            <person name="Saif S."/>
            <person name="Samalova M."/>
            <person name="Saunders C.W."/>
            <person name="Shea T."/>
            <person name="Summerbell R.C."/>
            <person name="Xu J."/>
            <person name="Young S."/>
            <person name="Zeng Q."/>
            <person name="Birren B.W."/>
            <person name="Cuomo C.A."/>
            <person name="White T.C."/>
        </authorList>
    </citation>
    <scope>NUCLEOTIDE SEQUENCE [LARGE SCALE GENOMIC DNA]</scope>
    <source>
        <strain evidence="2">ATCC MYA-4605 / CBS 113480</strain>
    </source>
</reference>
<dbReference type="HOGENOM" id="CLU_1495824_0_0_1"/>
<evidence type="ECO:0000313" key="1">
    <source>
        <dbReference type="EMBL" id="EEQ29412.1"/>
    </source>
</evidence>
<name>C5FFG5_ARTOC</name>